<sequence>MAEQAALAKRLRKIARRETSAKTRVLHRFPQLSASLSRGKLETAAQVVVIQGDNRVGRGKAAKNRKGFSDKSNSNKNNNDSSFGSIPKRLLKSSEAEISALKELRTKRFQERLHSEVQHGGHDDQEEELVSEVQLVESVLGKVRVVAERLLQSCDMDLRGFEGEAMTPDEFRVQLRTQFNLKLSPREVDILVDHLDDNSDGLIDYNEVVQKFLNPDRLRVQLRSSLRRSALDKFRATMDLLKAAIDDRGGDLSSLFAKFDQNGDNRISREEFAEALLDDLSLDLAEEGIDQVFDLFDAGGDGTLVLSEFRTAFFNRRAFEQQLIKQREQQRRRQRGAASSAPFRLANSREALPGGAEDDQLVRNLLAERYGVEAEFVVWDEIDPDEQQQELQRFDAFVPRSTWDYHLKPAAFKTLLRRLAEAGVVPLQPLPLILWSTDKRYLVSLRDAGIPVIRTRFVDSEEVTSGGSLATILAAEGFGPDDRVVLKPCVSASSFKTILFTAKHSDKHEEDLVEILKHSSAMLQPFVQEITTEGELSLVFMNGKLGHVIVKRPAAGDFRVQEEHGGYQVEVPEPDAELVGAARKVVEHVTKVFNEVPLYVRVDGVRCTEEVFRVMELEAVEPALFLNLMPNATGPEQLAQAIADKLKAKIQKAEHDQS</sequence>
<dbReference type="InterPro" id="IPR011992">
    <property type="entry name" value="EF-hand-dom_pair"/>
</dbReference>
<gene>
    <name evidence="4" type="ORF">SCF082_LOCUS18377</name>
</gene>
<name>A0ABP0KPG1_9DINO</name>
<dbReference type="Gene3D" id="1.10.238.10">
    <property type="entry name" value="EF-hand"/>
    <property type="match status" value="2"/>
</dbReference>
<dbReference type="PROSITE" id="PS00018">
    <property type="entry name" value="EF_HAND_1"/>
    <property type="match status" value="2"/>
</dbReference>
<feature type="compositionally biased region" description="Low complexity" evidence="2">
    <location>
        <begin position="70"/>
        <end position="85"/>
    </location>
</feature>
<dbReference type="EMBL" id="CAXAMM010012265">
    <property type="protein sequence ID" value="CAK9028472.1"/>
    <property type="molecule type" value="Genomic_DNA"/>
</dbReference>
<protein>
    <submittedName>
        <fullName evidence="4">Cycloserine biosynthesis protein DcsG</fullName>
    </submittedName>
</protein>
<keyword evidence="1" id="KW-0106">Calcium</keyword>
<dbReference type="PANTHER" id="PTHR39217:SF1">
    <property type="entry name" value="GLUTATHIONE SYNTHETASE"/>
    <property type="match status" value="1"/>
</dbReference>
<dbReference type="SUPFAM" id="SSF47473">
    <property type="entry name" value="EF-hand"/>
    <property type="match status" value="1"/>
</dbReference>
<accession>A0ABP0KPG1</accession>
<dbReference type="InterPro" id="IPR053191">
    <property type="entry name" value="DcsG_Biosynth_Enzyme"/>
</dbReference>
<keyword evidence="5" id="KW-1185">Reference proteome</keyword>
<dbReference type="Pfam" id="PF13833">
    <property type="entry name" value="EF-hand_8"/>
    <property type="match status" value="1"/>
</dbReference>
<evidence type="ECO:0000313" key="5">
    <source>
        <dbReference type="Proteomes" id="UP001642464"/>
    </source>
</evidence>
<evidence type="ECO:0000256" key="2">
    <source>
        <dbReference type="SAM" id="MobiDB-lite"/>
    </source>
</evidence>
<proteinExistence type="predicted"/>
<reference evidence="4 5" key="1">
    <citation type="submission" date="2024-02" db="EMBL/GenBank/DDBJ databases">
        <authorList>
            <person name="Chen Y."/>
            <person name="Shah S."/>
            <person name="Dougan E. K."/>
            <person name="Thang M."/>
            <person name="Chan C."/>
        </authorList>
    </citation>
    <scope>NUCLEOTIDE SEQUENCE [LARGE SCALE GENOMIC DNA]</scope>
</reference>
<feature type="domain" description="EF-hand" evidence="3">
    <location>
        <begin position="247"/>
        <end position="282"/>
    </location>
</feature>
<dbReference type="CDD" id="cd00051">
    <property type="entry name" value="EFh"/>
    <property type="match status" value="1"/>
</dbReference>
<evidence type="ECO:0000313" key="4">
    <source>
        <dbReference type="EMBL" id="CAK9028472.1"/>
    </source>
</evidence>
<dbReference type="SMART" id="SM00054">
    <property type="entry name" value="EFh"/>
    <property type="match status" value="3"/>
</dbReference>
<dbReference type="PANTHER" id="PTHR39217">
    <property type="match status" value="1"/>
</dbReference>
<dbReference type="PROSITE" id="PS50222">
    <property type="entry name" value="EF_HAND_2"/>
    <property type="match status" value="2"/>
</dbReference>
<dbReference type="Proteomes" id="UP001642464">
    <property type="component" value="Unassembled WGS sequence"/>
</dbReference>
<evidence type="ECO:0000256" key="1">
    <source>
        <dbReference type="ARBA" id="ARBA00022837"/>
    </source>
</evidence>
<dbReference type="Pfam" id="PF13499">
    <property type="entry name" value="EF-hand_7"/>
    <property type="match status" value="1"/>
</dbReference>
<dbReference type="InterPro" id="IPR002048">
    <property type="entry name" value="EF_hand_dom"/>
</dbReference>
<organism evidence="4 5">
    <name type="scientific">Durusdinium trenchii</name>
    <dbReference type="NCBI Taxonomy" id="1381693"/>
    <lineage>
        <taxon>Eukaryota</taxon>
        <taxon>Sar</taxon>
        <taxon>Alveolata</taxon>
        <taxon>Dinophyceae</taxon>
        <taxon>Suessiales</taxon>
        <taxon>Symbiodiniaceae</taxon>
        <taxon>Durusdinium</taxon>
    </lineage>
</organism>
<feature type="region of interest" description="Disordered" evidence="2">
    <location>
        <begin position="58"/>
        <end position="86"/>
    </location>
</feature>
<dbReference type="SUPFAM" id="SSF56059">
    <property type="entry name" value="Glutathione synthetase ATP-binding domain-like"/>
    <property type="match status" value="1"/>
</dbReference>
<comment type="caution">
    <text evidence="4">The sequence shown here is derived from an EMBL/GenBank/DDBJ whole genome shotgun (WGS) entry which is preliminary data.</text>
</comment>
<dbReference type="InterPro" id="IPR018247">
    <property type="entry name" value="EF_Hand_1_Ca_BS"/>
</dbReference>
<feature type="domain" description="EF-hand" evidence="3">
    <location>
        <begin position="284"/>
        <end position="319"/>
    </location>
</feature>
<evidence type="ECO:0000259" key="3">
    <source>
        <dbReference type="PROSITE" id="PS50222"/>
    </source>
</evidence>